<dbReference type="Pfam" id="PF21180">
    <property type="entry name" value="TOP6A-Spo11_Toprim"/>
    <property type="match status" value="1"/>
</dbReference>
<dbReference type="KEGG" id="pavi:110774337"/>
<dbReference type="GO" id="GO:0007131">
    <property type="term" value="P:reciprocal meiotic recombination"/>
    <property type="evidence" value="ECO:0007669"/>
    <property type="project" value="TreeGrafter"/>
</dbReference>
<proteinExistence type="predicted"/>
<accession>A0A6P5U5E2</accession>
<dbReference type="Gene3D" id="3.40.1360.10">
    <property type="match status" value="1"/>
</dbReference>
<dbReference type="GO" id="GO:0042138">
    <property type="term" value="P:meiotic DNA double-strand break formation"/>
    <property type="evidence" value="ECO:0007669"/>
    <property type="project" value="TreeGrafter"/>
</dbReference>
<dbReference type="GeneID" id="110774337"/>
<dbReference type="PANTHER" id="PTHR10848">
    <property type="entry name" value="MEIOTIC RECOMBINATION PROTEIN SPO11"/>
    <property type="match status" value="1"/>
</dbReference>
<dbReference type="GO" id="GO:0000228">
    <property type="term" value="C:nuclear chromosome"/>
    <property type="evidence" value="ECO:0007669"/>
    <property type="project" value="TreeGrafter"/>
</dbReference>
<dbReference type="RefSeq" id="XP_021834561.1">
    <property type="nucleotide sequence ID" value="XM_021978869.1"/>
</dbReference>
<evidence type="ECO:0000313" key="2">
    <source>
        <dbReference type="Proteomes" id="UP000515124"/>
    </source>
</evidence>
<organism evidence="2 3">
    <name type="scientific">Prunus avium</name>
    <name type="common">Cherry</name>
    <name type="synonym">Cerasus avium</name>
    <dbReference type="NCBI Taxonomy" id="42229"/>
    <lineage>
        <taxon>Eukaryota</taxon>
        <taxon>Viridiplantae</taxon>
        <taxon>Streptophyta</taxon>
        <taxon>Embryophyta</taxon>
        <taxon>Tracheophyta</taxon>
        <taxon>Spermatophyta</taxon>
        <taxon>Magnoliopsida</taxon>
        <taxon>eudicotyledons</taxon>
        <taxon>Gunneridae</taxon>
        <taxon>Pentapetalae</taxon>
        <taxon>rosids</taxon>
        <taxon>fabids</taxon>
        <taxon>Rosales</taxon>
        <taxon>Rosaceae</taxon>
        <taxon>Amygdaloideae</taxon>
        <taxon>Amygdaleae</taxon>
        <taxon>Prunus</taxon>
    </lineage>
</organism>
<dbReference type="Proteomes" id="UP000515124">
    <property type="component" value="Unplaced"/>
</dbReference>
<dbReference type="GO" id="GO:0003918">
    <property type="term" value="F:DNA topoisomerase type II (double strand cut, ATP-hydrolyzing) activity"/>
    <property type="evidence" value="ECO:0007669"/>
    <property type="project" value="InterPro"/>
</dbReference>
<dbReference type="PANTHER" id="PTHR10848:SF4">
    <property type="entry name" value="DNA TOPOISOMERASE 6 SUBUNIT A"/>
    <property type="match status" value="1"/>
</dbReference>
<evidence type="ECO:0000313" key="3">
    <source>
        <dbReference type="RefSeq" id="XP_021834561.1"/>
    </source>
</evidence>
<evidence type="ECO:0000259" key="1">
    <source>
        <dbReference type="Pfam" id="PF21180"/>
    </source>
</evidence>
<keyword evidence="2" id="KW-1185">Reference proteome</keyword>
<protein>
    <submittedName>
        <fullName evidence="3">DNA topoisomerase 6 subunit A-like isoform X1</fullName>
    </submittedName>
</protein>
<gene>
    <name evidence="3" type="primary">LOC110774337</name>
</gene>
<dbReference type="InterPro" id="IPR036078">
    <property type="entry name" value="Spo11/TopoVI_A_sf"/>
</dbReference>
<dbReference type="GO" id="GO:0000706">
    <property type="term" value="P:meiotic DNA double-strand break processing"/>
    <property type="evidence" value="ECO:0007669"/>
    <property type="project" value="TreeGrafter"/>
</dbReference>
<dbReference type="InterPro" id="IPR002815">
    <property type="entry name" value="Spo11/TopoVI_A"/>
</dbReference>
<dbReference type="AlphaFoldDB" id="A0A6P5U5E2"/>
<dbReference type="InterPro" id="IPR034136">
    <property type="entry name" value="TOPRIM_Topo6A/Spo11"/>
</dbReference>
<name>A0A6P5U5E2_PRUAV</name>
<dbReference type="SUPFAM" id="SSF56726">
    <property type="entry name" value="DNA topoisomerase IV, alpha subunit"/>
    <property type="match status" value="1"/>
</dbReference>
<sequence>MGSIAGDLRFRYEGSMMHLTPFPVLLGIPLEIEYVSDMESKAKYILLCGNQSGFIELAKDKVDDTFSCILVHTEEPATYWAVDFVKKMKEDLGLPVLAVGDSSPLAVKSFSHFVAGGCDIKWLGLRPSDLESTGLSEGCMLAMRKADLELAQQLLEEDIVKKKPEWVKELKIMVNNQRKCGQGRRMVTRKELGIGHFGETLNCAKLILA</sequence>
<feature type="domain" description="Topoisomerase 6 subunit A/Spo11 TOPRIM" evidence="1">
    <location>
        <begin position="44"/>
        <end position="182"/>
    </location>
</feature>
<reference evidence="3" key="1">
    <citation type="submission" date="2025-08" db="UniProtKB">
        <authorList>
            <consortium name="RefSeq"/>
        </authorList>
    </citation>
    <scope>IDENTIFICATION</scope>
</reference>
<dbReference type="GO" id="GO:0003677">
    <property type="term" value="F:DNA binding"/>
    <property type="evidence" value="ECO:0007669"/>
    <property type="project" value="InterPro"/>
</dbReference>